<proteinExistence type="predicted"/>
<sequence>MIPHPEKITEQFRAFFEKPNKMMGFTMSKKQTLPSTNSNSPDWMTISEAAEMTNKKGLGIKKK</sequence>
<accession>A0A0F6TUV7</accession>
<dbReference type="HOGENOM" id="CLU_2877667_0_0_6"/>
<dbReference type="PATRIC" id="fig|1261127.3.peg.2100"/>
<reference evidence="1 2" key="1">
    <citation type="journal article" date="2013" name="Appl. Microbiol. Biotechnol.">
        <title>Glycerol assimilation and production of 1,3-propanediol by Citrobacter amalonaticus Y19.</title>
        <authorList>
            <person name="Ainala S.K."/>
            <person name="Ashok S."/>
            <person name="Ko Y."/>
            <person name="Park S."/>
        </authorList>
    </citation>
    <scope>NUCLEOTIDE SEQUENCE [LARGE SCALE GENOMIC DNA]</scope>
    <source>
        <strain evidence="1 2">Y19</strain>
    </source>
</reference>
<dbReference type="Proteomes" id="UP000034085">
    <property type="component" value="Chromosome"/>
</dbReference>
<evidence type="ECO:0000313" key="2">
    <source>
        <dbReference type="Proteomes" id="UP000034085"/>
    </source>
</evidence>
<gene>
    <name evidence="1" type="ORF">F384_10095</name>
</gene>
<organism evidence="1 2">
    <name type="scientific">Citrobacter amalonaticus Y19</name>
    <dbReference type="NCBI Taxonomy" id="1261127"/>
    <lineage>
        <taxon>Bacteria</taxon>
        <taxon>Pseudomonadati</taxon>
        <taxon>Pseudomonadota</taxon>
        <taxon>Gammaproteobacteria</taxon>
        <taxon>Enterobacterales</taxon>
        <taxon>Enterobacteriaceae</taxon>
        <taxon>Citrobacter</taxon>
    </lineage>
</organism>
<evidence type="ECO:0000313" key="1">
    <source>
        <dbReference type="EMBL" id="AKE58967.1"/>
    </source>
</evidence>
<dbReference type="EMBL" id="CP011132">
    <property type="protein sequence ID" value="AKE58967.1"/>
    <property type="molecule type" value="Genomic_DNA"/>
</dbReference>
<dbReference type="KEGG" id="cama:F384_10095"/>
<name>A0A0F6TUV7_CITAM</name>
<protein>
    <submittedName>
        <fullName evidence="1">Uncharacterized protein</fullName>
    </submittedName>
</protein>
<dbReference type="AlphaFoldDB" id="A0A0F6TUV7"/>